<name>A0AAU9M284_9ASTR</name>
<gene>
    <name evidence="2" type="ORF">LVIROSA_LOCUS9326</name>
</gene>
<organism evidence="2 3">
    <name type="scientific">Lactuca virosa</name>
    <dbReference type="NCBI Taxonomy" id="75947"/>
    <lineage>
        <taxon>Eukaryota</taxon>
        <taxon>Viridiplantae</taxon>
        <taxon>Streptophyta</taxon>
        <taxon>Embryophyta</taxon>
        <taxon>Tracheophyta</taxon>
        <taxon>Spermatophyta</taxon>
        <taxon>Magnoliopsida</taxon>
        <taxon>eudicotyledons</taxon>
        <taxon>Gunneridae</taxon>
        <taxon>Pentapetalae</taxon>
        <taxon>asterids</taxon>
        <taxon>campanulids</taxon>
        <taxon>Asterales</taxon>
        <taxon>Asteraceae</taxon>
        <taxon>Cichorioideae</taxon>
        <taxon>Cichorieae</taxon>
        <taxon>Lactucinae</taxon>
        <taxon>Lactuca</taxon>
    </lineage>
</organism>
<dbReference type="Proteomes" id="UP001157418">
    <property type="component" value="Unassembled WGS sequence"/>
</dbReference>
<dbReference type="AlphaFoldDB" id="A0AAU9M284"/>
<accession>A0AAU9M284</accession>
<reference evidence="2 3" key="1">
    <citation type="submission" date="2022-01" db="EMBL/GenBank/DDBJ databases">
        <authorList>
            <person name="Xiong W."/>
            <person name="Schranz E."/>
        </authorList>
    </citation>
    <scope>NUCLEOTIDE SEQUENCE [LARGE SCALE GENOMIC DNA]</scope>
</reference>
<evidence type="ECO:0000313" key="3">
    <source>
        <dbReference type="Proteomes" id="UP001157418"/>
    </source>
</evidence>
<keyword evidence="3" id="KW-1185">Reference proteome</keyword>
<sequence>MDLYILHHTTPFTFAPSPPLLLTDHIHRLRTTNNATSLLQPHFFNTNMLLHSPPLSFVLCLSRRRIGLPDCYPLINDHLIRIHQDKRHPTISSPKFQRRQDMISCPKPLSLSGLPSRTQNITVNLKIEGYKKVGGDCRKKFHTEEEQRSMETERESVDAEIPQIDF</sequence>
<feature type="region of interest" description="Disordered" evidence="1">
    <location>
        <begin position="142"/>
        <end position="166"/>
    </location>
</feature>
<evidence type="ECO:0000313" key="2">
    <source>
        <dbReference type="EMBL" id="CAH1421959.1"/>
    </source>
</evidence>
<protein>
    <submittedName>
        <fullName evidence="2">Uncharacterized protein</fullName>
    </submittedName>
</protein>
<comment type="caution">
    <text evidence="2">The sequence shown here is derived from an EMBL/GenBank/DDBJ whole genome shotgun (WGS) entry which is preliminary data.</text>
</comment>
<evidence type="ECO:0000256" key="1">
    <source>
        <dbReference type="SAM" id="MobiDB-lite"/>
    </source>
</evidence>
<dbReference type="EMBL" id="CAKMRJ010001112">
    <property type="protein sequence ID" value="CAH1421959.1"/>
    <property type="molecule type" value="Genomic_DNA"/>
</dbReference>
<proteinExistence type="predicted"/>
<feature type="compositionally biased region" description="Basic and acidic residues" evidence="1">
    <location>
        <begin position="142"/>
        <end position="157"/>
    </location>
</feature>